<dbReference type="AlphaFoldDB" id="A0A0F9SFM5"/>
<accession>A0A0F9SFM5</accession>
<feature type="region of interest" description="Disordered" evidence="1">
    <location>
        <begin position="254"/>
        <end position="276"/>
    </location>
</feature>
<protein>
    <submittedName>
        <fullName evidence="2">Uncharacterized protein</fullName>
    </submittedName>
</protein>
<sequence length="276" mass="28695">MGRMKKVLVVMGVLASSFAGGMVGHVVLGPSTAQAKDAAMPNIVDAEAFRVVDADGNVRAALAMGDDGAVQLEMLDAKAQSRMVIGLDAKGISSIAMADGDGSIRWKGGLVPGEDGKMLAGALAVQVIDARTMRIGDGRGNHRGVFRATPSGPFLVLMDKEGKPVTVMGVQDRDGSAGFKVQDSTGQERLHLGIVKDGGVSLVIRDKTRKACTALGVSAAGDPELIVRDKAGNKRILLELDNDATGRLHFLDADGKPIAQAPPTPDKEDTATTEDD</sequence>
<proteinExistence type="predicted"/>
<organism evidence="2">
    <name type="scientific">marine sediment metagenome</name>
    <dbReference type="NCBI Taxonomy" id="412755"/>
    <lineage>
        <taxon>unclassified sequences</taxon>
        <taxon>metagenomes</taxon>
        <taxon>ecological metagenomes</taxon>
    </lineage>
</organism>
<comment type="caution">
    <text evidence="2">The sequence shown here is derived from an EMBL/GenBank/DDBJ whole genome shotgun (WGS) entry which is preliminary data.</text>
</comment>
<reference evidence="2" key="1">
    <citation type="journal article" date="2015" name="Nature">
        <title>Complex archaea that bridge the gap between prokaryotes and eukaryotes.</title>
        <authorList>
            <person name="Spang A."/>
            <person name="Saw J.H."/>
            <person name="Jorgensen S.L."/>
            <person name="Zaremba-Niedzwiedzka K."/>
            <person name="Martijn J."/>
            <person name="Lind A.E."/>
            <person name="van Eijk R."/>
            <person name="Schleper C."/>
            <person name="Guy L."/>
            <person name="Ettema T.J."/>
        </authorList>
    </citation>
    <scope>NUCLEOTIDE SEQUENCE</scope>
</reference>
<name>A0A0F9SFM5_9ZZZZ</name>
<gene>
    <name evidence="2" type="ORF">LCGC14_0525310</name>
</gene>
<evidence type="ECO:0000313" key="2">
    <source>
        <dbReference type="EMBL" id="KKN61112.1"/>
    </source>
</evidence>
<evidence type="ECO:0000256" key="1">
    <source>
        <dbReference type="SAM" id="MobiDB-lite"/>
    </source>
</evidence>
<dbReference type="EMBL" id="LAZR01000671">
    <property type="protein sequence ID" value="KKN61112.1"/>
    <property type="molecule type" value="Genomic_DNA"/>
</dbReference>